<dbReference type="GO" id="GO:0016301">
    <property type="term" value="F:kinase activity"/>
    <property type="evidence" value="ECO:0007669"/>
    <property type="project" value="UniProtKB-KW"/>
</dbReference>
<feature type="domain" description="7,8-dihydro-6-hydroxymethylpterin-pyrophosphokinase" evidence="13">
    <location>
        <begin position="7"/>
        <end position="138"/>
    </location>
</feature>
<keyword evidence="5" id="KW-0808">Transferase</keyword>
<evidence type="ECO:0000256" key="1">
    <source>
        <dbReference type="ARBA" id="ARBA00005051"/>
    </source>
</evidence>
<evidence type="ECO:0000256" key="3">
    <source>
        <dbReference type="ARBA" id="ARBA00013253"/>
    </source>
</evidence>
<dbReference type="EMBL" id="ABOX02000079">
    <property type="protein sequence ID" value="EEF57221.1"/>
    <property type="molecule type" value="Genomic_DNA"/>
</dbReference>
<comment type="similarity">
    <text evidence="2">Belongs to the HPPK family.</text>
</comment>
<comment type="pathway">
    <text evidence="1">Cofactor biosynthesis; tetrahydrofolate biosynthesis; 2-amino-4-hydroxy-6-hydroxymethyl-7,8-dihydropteridine diphosphate from 7,8-dihydroneopterin triphosphate: step 4/4.</text>
</comment>
<dbReference type="AlphaFoldDB" id="B9XSF6"/>
<name>B9XSF6_PEDPL</name>
<dbReference type="RefSeq" id="WP_007418739.1">
    <property type="nucleotide sequence ID" value="NZ_ABOX02000079.1"/>
</dbReference>
<evidence type="ECO:0000256" key="2">
    <source>
        <dbReference type="ARBA" id="ARBA00005810"/>
    </source>
</evidence>
<keyword evidence="6" id="KW-0547">Nucleotide-binding</keyword>
<comment type="caution">
    <text evidence="14">The sequence shown here is derived from an EMBL/GenBank/DDBJ whole genome shotgun (WGS) entry which is preliminary data.</text>
</comment>
<dbReference type="InterPro" id="IPR035907">
    <property type="entry name" value="Hppk_sf"/>
</dbReference>
<protein>
    <recommendedName>
        <fullName evidence="4">2-amino-4-hydroxy-6-hydroxymethyldihydropteridine pyrophosphokinase</fullName>
        <ecNumber evidence="3">2.7.6.3</ecNumber>
    </recommendedName>
    <alternativeName>
        <fullName evidence="11">6-hydroxymethyl-7,8-dihydropterin pyrophosphokinase</fullName>
    </alternativeName>
    <alternativeName>
        <fullName evidence="12">7,8-dihydro-6-hydroxymethylpterin-pyrophosphokinase</fullName>
    </alternativeName>
</protein>
<dbReference type="Gene3D" id="3.30.70.560">
    <property type="entry name" value="7,8-Dihydro-6-hydroxymethylpterin-pyrophosphokinase HPPK"/>
    <property type="match status" value="1"/>
</dbReference>
<dbReference type="UniPathway" id="UPA00077">
    <property type="reaction ID" value="UER00155"/>
</dbReference>
<reference evidence="14 15" key="1">
    <citation type="journal article" date="2011" name="J. Bacteriol.">
        <title>Genome sequence of 'Pedosphaera parvula' Ellin514, an aerobic Verrucomicrobial isolate from pasture soil.</title>
        <authorList>
            <person name="Kant R."/>
            <person name="van Passel M.W."/>
            <person name="Sangwan P."/>
            <person name="Palva A."/>
            <person name="Lucas S."/>
            <person name="Copeland A."/>
            <person name="Lapidus A."/>
            <person name="Glavina Del Rio T."/>
            <person name="Dalin E."/>
            <person name="Tice H."/>
            <person name="Bruce D."/>
            <person name="Goodwin L."/>
            <person name="Pitluck S."/>
            <person name="Chertkov O."/>
            <person name="Larimer F.W."/>
            <person name="Land M.L."/>
            <person name="Hauser L."/>
            <person name="Brettin T.S."/>
            <person name="Detter J.C."/>
            <person name="Han S."/>
            <person name="de Vos W.M."/>
            <person name="Janssen P.H."/>
            <person name="Smidt H."/>
        </authorList>
    </citation>
    <scope>NUCLEOTIDE SEQUENCE [LARGE SCALE GENOMIC DNA]</scope>
    <source>
        <strain evidence="14 15">Ellin514</strain>
    </source>
</reference>
<keyword evidence="15" id="KW-1185">Reference proteome</keyword>
<dbReference type="Pfam" id="PF01288">
    <property type="entry name" value="HPPK"/>
    <property type="match status" value="1"/>
</dbReference>
<evidence type="ECO:0000313" key="15">
    <source>
        <dbReference type="Proteomes" id="UP000003688"/>
    </source>
</evidence>
<dbReference type="GO" id="GO:0003848">
    <property type="term" value="F:2-amino-4-hydroxy-6-hydroxymethyldihydropteridine diphosphokinase activity"/>
    <property type="evidence" value="ECO:0007669"/>
    <property type="project" value="UniProtKB-EC"/>
</dbReference>
<accession>B9XSF6</accession>
<dbReference type="PANTHER" id="PTHR43071:SF1">
    <property type="entry name" value="2-AMINO-4-HYDROXY-6-HYDROXYMETHYLDIHYDROPTERIDINE PYROPHOSPHOKINASE"/>
    <property type="match status" value="1"/>
</dbReference>
<dbReference type="STRING" id="320771.Cflav_PD0303"/>
<dbReference type="GO" id="GO:0046656">
    <property type="term" value="P:folic acid biosynthetic process"/>
    <property type="evidence" value="ECO:0007669"/>
    <property type="project" value="UniProtKB-KW"/>
</dbReference>
<comment type="function">
    <text evidence="10">Catalyzes the transfer of pyrophosphate from adenosine triphosphate (ATP) to 6-hydroxymethyl-7,8-dihydropterin, an enzymatic step in folate biosynthesis pathway.</text>
</comment>
<evidence type="ECO:0000256" key="10">
    <source>
        <dbReference type="ARBA" id="ARBA00029409"/>
    </source>
</evidence>
<evidence type="ECO:0000256" key="9">
    <source>
        <dbReference type="ARBA" id="ARBA00022909"/>
    </source>
</evidence>
<evidence type="ECO:0000256" key="8">
    <source>
        <dbReference type="ARBA" id="ARBA00022840"/>
    </source>
</evidence>
<sequence length="166" mass="18598">MNPNLAFIALGSNLGDSKRILQDVILRLERISTEPLLKSSFWETTPVDCPPGSPMFLNAVIGLVPESGETPESLLSRLQTLEREFGRQTKKVLNEPRPLDLDLISFGNEVRNHATLVLPHPRAHLRRFVLQPLAEIAPDLLLPGQLRNVVELLRDLGSNEEIRKIS</sequence>
<evidence type="ECO:0000313" key="14">
    <source>
        <dbReference type="EMBL" id="EEF57221.1"/>
    </source>
</evidence>
<dbReference type="InterPro" id="IPR000550">
    <property type="entry name" value="Hppk"/>
</dbReference>
<dbReference type="GO" id="GO:0046654">
    <property type="term" value="P:tetrahydrofolate biosynthetic process"/>
    <property type="evidence" value="ECO:0007669"/>
    <property type="project" value="UniProtKB-UniPathway"/>
</dbReference>
<dbReference type="SUPFAM" id="SSF55083">
    <property type="entry name" value="6-hydroxymethyl-7,8-dihydropterin pyrophosphokinase, HPPK"/>
    <property type="match status" value="1"/>
</dbReference>
<dbReference type="EC" id="2.7.6.3" evidence="3"/>
<dbReference type="PANTHER" id="PTHR43071">
    <property type="entry name" value="2-AMINO-4-HYDROXY-6-HYDROXYMETHYLDIHYDROPTERIDINE PYROPHOSPHOKINASE"/>
    <property type="match status" value="1"/>
</dbReference>
<evidence type="ECO:0000256" key="4">
    <source>
        <dbReference type="ARBA" id="ARBA00016218"/>
    </source>
</evidence>
<evidence type="ECO:0000256" key="11">
    <source>
        <dbReference type="ARBA" id="ARBA00029766"/>
    </source>
</evidence>
<dbReference type="NCBIfam" id="TIGR01498">
    <property type="entry name" value="folK"/>
    <property type="match status" value="1"/>
</dbReference>
<evidence type="ECO:0000256" key="6">
    <source>
        <dbReference type="ARBA" id="ARBA00022741"/>
    </source>
</evidence>
<keyword evidence="7 14" id="KW-0418">Kinase</keyword>
<keyword evidence="9" id="KW-0289">Folate biosynthesis</keyword>
<proteinExistence type="inferred from homology"/>
<organism evidence="14 15">
    <name type="scientific">Pedosphaera parvula (strain Ellin514)</name>
    <dbReference type="NCBI Taxonomy" id="320771"/>
    <lineage>
        <taxon>Bacteria</taxon>
        <taxon>Pseudomonadati</taxon>
        <taxon>Verrucomicrobiota</taxon>
        <taxon>Pedosphaerae</taxon>
        <taxon>Pedosphaerales</taxon>
        <taxon>Pedosphaeraceae</taxon>
        <taxon>Pedosphaera</taxon>
    </lineage>
</organism>
<dbReference type="CDD" id="cd00483">
    <property type="entry name" value="HPPK"/>
    <property type="match status" value="1"/>
</dbReference>
<gene>
    <name evidence="14" type="ORF">Cflav_PD0303</name>
</gene>
<evidence type="ECO:0000256" key="5">
    <source>
        <dbReference type="ARBA" id="ARBA00022679"/>
    </source>
</evidence>
<dbReference type="GO" id="GO:0005524">
    <property type="term" value="F:ATP binding"/>
    <property type="evidence" value="ECO:0007669"/>
    <property type="project" value="UniProtKB-KW"/>
</dbReference>
<dbReference type="Proteomes" id="UP000003688">
    <property type="component" value="Unassembled WGS sequence"/>
</dbReference>
<evidence type="ECO:0000256" key="12">
    <source>
        <dbReference type="ARBA" id="ARBA00033413"/>
    </source>
</evidence>
<keyword evidence="8" id="KW-0067">ATP-binding</keyword>
<evidence type="ECO:0000259" key="13">
    <source>
        <dbReference type="Pfam" id="PF01288"/>
    </source>
</evidence>
<dbReference type="OrthoDB" id="9808041at2"/>
<evidence type="ECO:0000256" key="7">
    <source>
        <dbReference type="ARBA" id="ARBA00022777"/>
    </source>
</evidence>